<protein>
    <recommendedName>
        <fullName evidence="5">Alanine racemase</fullName>
        <ecNumber evidence="5">5.1.1.1</ecNumber>
    </recommendedName>
</protein>
<dbReference type="EC" id="5.1.1.1" evidence="5"/>
<dbReference type="SUPFAM" id="SSF51419">
    <property type="entry name" value="PLP-binding barrel"/>
    <property type="match status" value="1"/>
</dbReference>
<keyword evidence="3 5" id="KW-0663">Pyridoxal phosphate</keyword>
<accession>C0QTW6</accession>
<feature type="domain" description="Alanine racemase C-terminal" evidence="8">
    <location>
        <begin position="231"/>
        <end position="359"/>
    </location>
</feature>
<dbReference type="SUPFAM" id="SSF50621">
    <property type="entry name" value="Alanine racemase C-terminal domain-like"/>
    <property type="match status" value="1"/>
</dbReference>
<dbReference type="FunFam" id="3.20.20.10:FF:000002">
    <property type="entry name" value="Alanine racemase"/>
    <property type="match status" value="1"/>
</dbReference>
<dbReference type="GO" id="GO:0030632">
    <property type="term" value="P:D-alanine biosynthetic process"/>
    <property type="evidence" value="ECO:0007669"/>
    <property type="project" value="UniProtKB-UniRule"/>
</dbReference>
<evidence type="ECO:0000313" key="10">
    <source>
        <dbReference type="Proteomes" id="UP000001366"/>
    </source>
</evidence>
<dbReference type="NCBIfam" id="TIGR00492">
    <property type="entry name" value="alr"/>
    <property type="match status" value="1"/>
</dbReference>
<dbReference type="PaxDb" id="123214-PERMA_0338"/>
<dbReference type="InterPro" id="IPR020622">
    <property type="entry name" value="Ala_racemase_pyridoxalP-BS"/>
</dbReference>
<dbReference type="EMBL" id="CP001230">
    <property type="protein sequence ID" value="ACO02999.1"/>
    <property type="molecule type" value="Genomic_DNA"/>
</dbReference>
<dbReference type="KEGG" id="pmx:PERMA_0338"/>
<dbReference type="GO" id="GO:0008784">
    <property type="term" value="F:alanine racemase activity"/>
    <property type="evidence" value="ECO:0007669"/>
    <property type="project" value="UniProtKB-UniRule"/>
</dbReference>
<comment type="cofactor">
    <cofactor evidence="2 5 6">
        <name>pyridoxal 5'-phosphate</name>
        <dbReference type="ChEBI" id="CHEBI:597326"/>
    </cofactor>
</comment>
<evidence type="ECO:0000256" key="5">
    <source>
        <dbReference type="HAMAP-Rule" id="MF_01201"/>
    </source>
</evidence>
<dbReference type="InterPro" id="IPR000821">
    <property type="entry name" value="Ala_racemase"/>
</dbReference>
<dbReference type="InterPro" id="IPR011079">
    <property type="entry name" value="Ala_racemase_C"/>
</dbReference>
<sequence length="359" mass="40666">MVYRSWAEIDSKRLIQNTHNVYNYSKKGILAVVKADAYGHGSVEISKILEKISYVRKLCVATAEEGKELREGGIKKEILVLGGVLKEELDYFIEYNLQPVISDFDQLYLLKDRFSGSVHLKFDTGMHRLGFYIEDTDRVIKYIKEKNIKVEGLMSHFPSADVDPELTGHQIEKFKKIVDIFKNEGINPRFIHIQNSAGLVYRCDYCNCVRVGISLYGEKPSDNFPLNIKTVMSVKSKIISVKGIKKGDMVSYGGSFKADKDMKIGIVSFGYADGLPRELSNRGFFLVKDKRSRILGNVTMDMTIIDLSGIEDVKVGDTVLIVGKNGKEEISFNDIAKMCNTIPYEIMCRISKRVKRIIL</sequence>
<comment type="similarity">
    <text evidence="5">Belongs to the alanine racemase family.</text>
</comment>
<name>C0QTW6_PERMH</name>
<dbReference type="STRING" id="123214.PERMA_0338"/>
<dbReference type="InterPro" id="IPR009006">
    <property type="entry name" value="Ala_racemase/Decarboxylase_C"/>
</dbReference>
<evidence type="ECO:0000256" key="4">
    <source>
        <dbReference type="ARBA" id="ARBA00023235"/>
    </source>
</evidence>
<dbReference type="PROSITE" id="PS00395">
    <property type="entry name" value="ALANINE_RACEMASE"/>
    <property type="match status" value="1"/>
</dbReference>
<dbReference type="HOGENOM" id="CLU_028393_2_2_0"/>
<evidence type="ECO:0000256" key="6">
    <source>
        <dbReference type="PIRSR" id="PIRSR600821-50"/>
    </source>
</evidence>
<gene>
    <name evidence="9" type="primary">alr</name>
    <name evidence="9" type="ordered locus">PERMA_0338</name>
</gene>
<feature type="binding site" evidence="5 7">
    <location>
        <position position="300"/>
    </location>
    <ligand>
        <name>substrate</name>
    </ligand>
</feature>
<evidence type="ECO:0000259" key="8">
    <source>
        <dbReference type="SMART" id="SM01005"/>
    </source>
</evidence>
<dbReference type="PANTHER" id="PTHR30511">
    <property type="entry name" value="ALANINE RACEMASE"/>
    <property type="match status" value="1"/>
</dbReference>
<evidence type="ECO:0000313" key="9">
    <source>
        <dbReference type="EMBL" id="ACO02999.1"/>
    </source>
</evidence>
<dbReference type="InterPro" id="IPR029066">
    <property type="entry name" value="PLP-binding_barrel"/>
</dbReference>
<dbReference type="Proteomes" id="UP000001366">
    <property type="component" value="Chromosome"/>
</dbReference>
<evidence type="ECO:0000256" key="1">
    <source>
        <dbReference type="ARBA" id="ARBA00000316"/>
    </source>
</evidence>
<dbReference type="GO" id="GO:0005829">
    <property type="term" value="C:cytosol"/>
    <property type="evidence" value="ECO:0007669"/>
    <property type="project" value="TreeGrafter"/>
</dbReference>
<evidence type="ECO:0000256" key="3">
    <source>
        <dbReference type="ARBA" id="ARBA00022898"/>
    </source>
</evidence>
<dbReference type="PANTHER" id="PTHR30511:SF0">
    <property type="entry name" value="ALANINE RACEMASE, CATABOLIC-RELATED"/>
    <property type="match status" value="1"/>
</dbReference>
<dbReference type="UniPathway" id="UPA00042">
    <property type="reaction ID" value="UER00497"/>
</dbReference>
<feature type="modified residue" description="N6-(pyridoxal phosphate)lysine" evidence="5 6">
    <location>
        <position position="34"/>
    </location>
</feature>
<feature type="binding site" evidence="5 7">
    <location>
        <position position="128"/>
    </location>
    <ligand>
        <name>substrate</name>
    </ligand>
</feature>
<dbReference type="GO" id="GO:0030170">
    <property type="term" value="F:pyridoxal phosphate binding"/>
    <property type="evidence" value="ECO:0007669"/>
    <property type="project" value="UniProtKB-UniRule"/>
</dbReference>
<keyword evidence="4 5" id="KW-0413">Isomerase</keyword>
<dbReference type="InterPro" id="IPR001608">
    <property type="entry name" value="Ala_racemase_N"/>
</dbReference>
<feature type="active site" description="Proton acceptor; specific for D-alanine" evidence="5">
    <location>
        <position position="34"/>
    </location>
</feature>
<evidence type="ECO:0000256" key="2">
    <source>
        <dbReference type="ARBA" id="ARBA00001933"/>
    </source>
</evidence>
<dbReference type="Pfam" id="PF01168">
    <property type="entry name" value="Ala_racemase_N"/>
    <property type="match status" value="1"/>
</dbReference>
<dbReference type="HAMAP" id="MF_01201">
    <property type="entry name" value="Ala_racemase"/>
    <property type="match status" value="1"/>
</dbReference>
<proteinExistence type="inferred from homology"/>
<reference evidence="9 10" key="1">
    <citation type="journal article" date="2009" name="J. Bacteriol.">
        <title>Complete and draft genome sequences of six members of the Aquificales.</title>
        <authorList>
            <person name="Reysenbach A.L."/>
            <person name="Hamamura N."/>
            <person name="Podar M."/>
            <person name="Griffiths E."/>
            <person name="Ferreira S."/>
            <person name="Hochstein R."/>
            <person name="Heidelberg J."/>
            <person name="Johnson J."/>
            <person name="Mead D."/>
            <person name="Pohorille A."/>
            <person name="Sarmiento M."/>
            <person name="Schweighofer K."/>
            <person name="Seshadri R."/>
            <person name="Voytek M.A."/>
        </authorList>
    </citation>
    <scope>NUCLEOTIDE SEQUENCE [LARGE SCALE GENOMIC DNA]</scope>
    <source>
        <strain evidence="10">DSM 14350 / EX-H1</strain>
    </source>
</reference>
<keyword evidence="10" id="KW-1185">Reference proteome</keyword>
<evidence type="ECO:0000256" key="7">
    <source>
        <dbReference type="PIRSR" id="PIRSR600821-52"/>
    </source>
</evidence>
<dbReference type="Gene3D" id="3.20.20.10">
    <property type="entry name" value="Alanine racemase"/>
    <property type="match status" value="1"/>
</dbReference>
<dbReference type="Gene3D" id="2.40.37.10">
    <property type="entry name" value="Lyase, Ornithine Decarboxylase, Chain A, domain 1"/>
    <property type="match status" value="1"/>
</dbReference>
<organism evidence="9 10">
    <name type="scientific">Persephonella marina (strain DSM 14350 / EX-H1)</name>
    <dbReference type="NCBI Taxonomy" id="123214"/>
    <lineage>
        <taxon>Bacteria</taxon>
        <taxon>Pseudomonadati</taxon>
        <taxon>Aquificota</taxon>
        <taxon>Aquificia</taxon>
        <taxon>Aquificales</taxon>
        <taxon>Hydrogenothermaceae</taxon>
        <taxon>Persephonella</taxon>
    </lineage>
</organism>
<dbReference type="RefSeq" id="WP_012675238.1">
    <property type="nucleotide sequence ID" value="NC_012440.1"/>
</dbReference>
<feature type="active site" description="Proton acceptor; specific for L-alanine" evidence="5">
    <location>
        <position position="252"/>
    </location>
</feature>
<dbReference type="AlphaFoldDB" id="C0QTW6"/>
<dbReference type="CDD" id="cd00430">
    <property type="entry name" value="PLPDE_III_AR"/>
    <property type="match status" value="1"/>
</dbReference>
<dbReference type="PRINTS" id="PR00992">
    <property type="entry name" value="ALARACEMASE"/>
</dbReference>
<dbReference type="eggNOG" id="COG0787">
    <property type="taxonomic scope" value="Bacteria"/>
</dbReference>
<comment type="pathway">
    <text evidence="5">Amino-acid biosynthesis; D-alanine biosynthesis; D-alanine from L-alanine: step 1/1.</text>
</comment>
<dbReference type="SMART" id="SM01005">
    <property type="entry name" value="Ala_racemase_C"/>
    <property type="match status" value="1"/>
</dbReference>
<dbReference type="Pfam" id="PF00842">
    <property type="entry name" value="Ala_racemase_C"/>
    <property type="match status" value="1"/>
</dbReference>
<comment type="function">
    <text evidence="5">Catalyzes the interconversion of L-alanine and D-alanine. May also act on other amino acids.</text>
</comment>
<comment type="catalytic activity">
    <reaction evidence="1 5">
        <text>L-alanine = D-alanine</text>
        <dbReference type="Rhea" id="RHEA:20249"/>
        <dbReference type="ChEBI" id="CHEBI:57416"/>
        <dbReference type="ChEBI" id="CHEBI:57972"/>
        <dbReference type="EC" id="5.1.1.1"/>
    </reaction>
</comment>